<evidence type="ECO:0000313" key="1">
    <source>
        <dbReference type="EMBL" id="QSB39521.1"/>
    </source>
</evidence>
<proteinExistence type="predicted"/>
<organism evidence="1 2">
    <name type="scientific">Pseudomonas hygromyciniae</name>
    <dbReference type="NCBI Taxonomy" id="2812000"/>
    <lineage>
        <taxon>Bacteria</taxon>
        <taxon>Pseudomonadati</taxon>
        <taxon>Pseudomonadota</taxon>
        <taxon>Gammaproteobacteria</taxon>
        <taxon>Pseudomonadales</taxon>
        <taxon>Pseudomonadaceae</taxon>
        <taxon>Pseudomonas</taxon>
    </lineage>
</organism>
<reference evidence="1 2" key="1">
    <citation type="submission" date="2021-02" db="EMBL/GenBank/DDBJ databases">
        <title>Genomic and phenotypic characterization of Pseudomonas hygromyciniae, a novel bacterial species discovered from a commercially purchased antibiotic vial.</title>
        <authorList>
            <person name="Turner T.L."/>
            <person name="Mitra S.D."/>
            <person name="Kochan T.J."/>
            <person name="Pincus N.B."/>
            <person name="Lebrun-Corbin M."/>
            <person name="Cheung B."/>
            <person name="Gatesy S.W."/>
            <person name="Afzal T."/>
            <person name="Ozer E.A."/>
            <person name="Hauser A.R."/>
        </authorList>
    </citation>
    <scope>NUCLEOTIDE SEQUENCE [LARGE SCALE GENOMIC DNA]</scope>
    <source>
        <strain evidence="1 2">SDM007</strain>
    </source>
</reference>
<name>A0ABX7JVW8_9PSED</name>
<keyword evidence="2" id="KW-1185">Reference proteome</keyword>
<sequence length="185" mass="20756">MRFLKVAAQDRSRNGKADTVVLNFFRRQPGEPDEMLHEAIAVDVSADGQVEVLCSGDINRDGENDVMDKRLLDVFADTFLQLNWFNTGNRWQRTLVIYAEHFTQSAAPDAVRMEFHKHTGVPCQDSLAYGLTVPCLEGDSVPQPPNRRDLNPDALAINADKALIRRLCTTFLGFNWYEAGQASLS</sequence>
<gene>
    <name evidence="1" type="ORF">JTY93_25775</name>
</gene>
<dbReference type="Proteomes" id="UP000663249">
    <property type="component" value="Chromosome"/>
</dbReference>
<accession>A0ABX7JVW8</accession>
<dbReference type="RefSeq" id="WP_205475977.1">
    <property type="nucleotide sequence ID" value="NZ_CP070506.1"/>
</dbReference>
<protein>
    <submittedName>
        <fullName evidence="1">Uncharacterized protein</fullName>
    </submittedName>
</protein>
<dbReference type="EMBL" id="CP070506">
    <property type="protein sequence ID" value="QSB39521.1"/>
    <property type="molecule type" value="Genomic_DNA"/>
</dbReference>
<evidence type="ECO:0000313" key="2">
    <source>
        <dbReference type="Proteomes" id="UP000663249"/>
    </source>
</evidence>